<evidence type="ECO:0000256" key="1">
    <source>
        <dbReference type="SAM" id="MobiDB-lite"/>
    </source>
</evidence>
<accession>A0ABD3PK22</accession>
<evidence type="ECO:0008006" key="4">
    <source>
        <dbReference type="Google" id="ProtNLM"/>
    </source>
</evidence>
<dbReference type="EMBL" id="JABMIG020000163">
    <property type="protein sequence ID" value="KAL3788039.1"/>
    <property type="molecule type" value="Genomic_DNA"/>
</dbReference>
<reference evidence="2 3" key="1">
    <citation type="journal article" date="2020" name="G3 (Bethesda)">
        <title>Improved Reference Genome for Cyclotella cryptica CCMP332, a Model for Cell Wall Morphogenesis, Salinity Adaptation, and Lipid Production in Diatoms (Bacillariophyta).</title>
        <authorList>
            <person name="Roberts W.R."/>
            <person name="Downey K.M."/>
            <person name="Ruck E.C."/>
            <person name="Traller J.C."/>
            <person name="Alverson A.J."/>
        </authorList>
    </citation>
    <scope>NUCLEOTIDE SEQUENCE [LARGE SCALE GENOMIC DNA]</scope>
    <source>
        <strain evidence="2 3">CCMP332</strain>
    </source>
</reference>
<organism evidence="2 3">
    <name type="scientific">Cyclotella cryptica</name>
    <dbReference type="NCBI Taxonomy" id="29204"/>
    <lineage>
        <taxon>Eukaryota</taxon>
        <taxon>Sar</taxon>
        <taxon>Stramenopiles</taxon>
        <taxon>Ochrophyta</taxon>
        <taxon>Bacillariophyta</taxon>
        <taxon>Coscinodiscophyceae</taxon>
        <taxon>Thalassiosirophycidae</taxon>
        <taxon>Stephanodiscales</taxon>
        <taxon>Stephanodiscaceae</taxon>
        <taxon>Cyclotella</taxon>
    </lineage>
</organism>
<keyword evidence="3" id="KW-1185">Reference proteome</keyword>
<dbReference type="AlphaFoldDB" id="A0ABD3PK22"/>
<comment type="caution">
    <text evidence="2">The sequence shown here is derived from an EMBL/GenBank/DDBJ whole genome shotgun (WGS) entry which is preliminary data.</text>
</comment>
<dbReference type="Proteomes" id="UP001516023">
    <property type="component" value="Unassembled WGS sequence"/>
</dbReference>
<feature type="compositionally biased region" description="Basic residues" evidence="1">
    <location>
        <begin position="1"/>
        <end position="21"/>
    </location>
</feature>
<feature type="region of interest" description="Disordered" evidence="1">
    <location>
        <begin position="1"/>
        <end position="34"/>
    </location>
</feature>
<gene>
    <name evidence="2" type="ORF">HJC23_008383</name>
</gene>
<sequence>MKKQRKAWSRRKRKALGHGRRCTNQPEPPPIPNGKISTEVRLACALRYFSGGSPYDIMVKYGVSHTEMLNSVWYSVEAVNEKKEWYIKYPNNHNEQLKIAAEFKAKKFGLLSKDLVLFGDNAYLNSSYMATPYPNTNGGPKDNYNFFHSQLRIRIECAFVNSVDDTLCEDSNHIE</sequence>
<proteinExistence type="predicted"/>
<evidence type="ECO:0000313" key="3">
    <source>
        <dbReference type="Proteomes" id="UP001516023"/>
    </source>
</evidence>
<protein>
    <recommendedName>
        <fullName evidence="4">DDE Tnp4 domain-containing protein</fullName>
    </recommendedName>
</protein>
<name>A0ABD3PK22_9STRA</name>
<evidence type="ECO:0000313" key="2">
    <source>
        <dbReference type="EMBL" id="KAL3788039.1"/>
    </source>
</evidence>